<reference evidence="2 4" key="1">
    <citation type="journal article" date="2008" name="Science">
        <title>The Physcomitrella genome reveals evolutionary insights into the conquest of land by plants.</title>
        <authorList>
            <person name="Rensing S."/>
            <person name="Lang D."/>
            <person name="Zimmer A."/>
            <person name="Terry A."/>
            <person name="Salamov A."/>
            <person name="Shapiro H."/>
            <person name="Nishiyama T."/>
            <person name="Perroud P.-F."/>
            <person name="Lindquist E."/>
            <person name="Kamisugi Y."/>
            <person name="Tanahashi T."/>
            <person name="Sakakibara K."/>
            <person name="Fujita T."/>
            <person name="Oishi K."/>
            <person name="Shin-I T."/>
            <person name="Kuroki Y."/>
            <person name="Toyoda A."/>
            <person name="Suzuki Y."/>
            <person name="Hashimoto A."/>
            <person name="Yamaguchi K."/>
            <person name="Sugano A."/>
            <person name="Kohara Y."/>
            <person name="Fujiyama A."/>
            <person name="Anterola A."/>
            <person name="Aoki S."/>
            <person name="Ashton N."/>
            <person name="Barbazuk W.B."/>
            <person name="Barker E."/>
            <person name="Bennetzen J."/>
            <person name="Bezanilla M."/>
            <person name="Blankenship R."/>
            <person name="Cho S.H."/>
            <person name="Dutcher S."/>
            <person name="Estelle M."/>
            <person name="Fawcett J.A."/>
            <person name="Gundlach H."/>
            <person name="Hanada K."/>
            <person name="Heyl A."/>
            <person name="Hicks K.A."/>
            <person name="Hugh J."/>
            <person name="Lohr M."/>
            <person name="Mayer K."/>
            <person name="Melkozernov A."/>
            <person name="Murata T."/>
            <person name="Nelson D."/>
            <person name="Pils B."/>
            <person name="Prigge M."/>
            <person name="Reiss B."/>
            <person name="Renner T."/>
            <person name="Rombauts S."/>
            <person name="Rushton P."/>
            <person name="Sanderfoot A."/>
            <person name="Schween G."/>
            <person name="Shiu S.-H."/>
            <person name="Stueber K."/>
            <person name="Theodoulou F.L."/>
            <person name="Tu H."/>
            <person name="Van de Peer Y."/>
            <person name="Verrier P.J."/>
            <person name="Waters E."/>
            <person name="Wood A."/>
            <person name="Yang L."/>
            <person name="Cove D."/>
            <person name="Cuming A."/>
            <person name="Hasebe M."/>
            <person name="Lucas S."/>
            <person name="Mishler D.B."/>
            <person name="Reski R."/>
            <person name="Grigoriev I."/>
            <person name="Quatrano R.S."/>
            <person name="Boore J.L."/>
        </authorList>
    </citation>
    <scope>NUCLEOTIDE SEQUENCE [LARGE SCALE GENOMIC DNA]</scope>
    <source>
        <strain evidence="3 4">cv. Gransden 2004</strain>
    </source>
</reference>
<gene>
    <name evidence="2" type="ORF">PHYPA_008382</name>
</gene>
<dbReference type="EnsemblPlants" id="Pp3c6_1720V3.1">
    <property type="protein sequence ID" value="PAC:32975433.CDS.1"/>
    <property type="gene ID" value="Pp3c6_1720"/>
</dbReference>
<dbReference type="Gramene" id="Pp3c6_1720V3.1">
    <property type="protein sequence ID" value="PAC:32975433.CDS.1"/>
    <property type="gene ID" value="Pp3c6_1720"/>
</dbReference>
<proteinExistence type="predicted"/>
<sequence length="124" mass="14075">MSTTLIINKTKDVLKLRSHNSDTEIATIQRDGHYSMLVNANETYCEFVLQGSHGGSGTEQLIVTSDELCDNERITINESTYGKLCLHQVERGSLDNPERGPPARAVQPTSWFAWIKRPWVMLRR</sequence>
<evidence type="ECO:0000313" key="2">
    <source>
        <dbReference type="EMBL" id="PNR52008.1"/>
    </source>
</evidence>
<evidence type="ECO:0000313" key="3">
    <source>
        <dbReference type="EnsemblPlants" id="PAC:32975433.CDS.1"/>
    </source>
</evidence>
<keyword evidence="4" id="KW-1185">Reference proteome</keyword>
<dbReference type="PANTHER" id="PTHR48468">
    <property type="entry name" value="PLASTOCYANIN-LIKE DOMAIN-CONTAINING PROTEIN"/>
    <property type="match status" value="1"/>
</dbReference>
<feature type="domain" description="DUF7748" evidence="1">
    <location>
        <begin position="3"/>
        <end position="91"/>
    </location>
</feature>
<dbReference type="PANTHER" id="PTHR48468:SF1">
    <property type="entry name" value="PLASTOCYANIN-LIKE DOMAIN-CONTAINING PROTEIN"/>
    <property type="match status" value="1"/>
</dbReference>
<dbReference type="Proteomes" id="UP000006727">
    <property type="component" value="Chromosome 6"/>
</dbReference>
<dbReference type="AlphaFoldDB" id="A0A2K1KE13"/>
<dbReference type="Gramene" id="Pp3c6_1720V3.2">
    <property type="protein sequence ID" value="PAC:32975434.CDS.1"/>
    <property type="gene ID" value="Pp3c6_1720"/>
</dbReference>
<organism evidence="2">
    <name type="scientific">Physcomitrium patens</name>
    <name type="common">Spreading-leaved earth moss</name>
    <name type="synonym">Physcomitrella patens</name>
    <dbReference type="NCBI Taxonomy" id="3218"/>
    <lineage>
        <taxon>Eukaryota</taxon>
        <taxon>Viridiplantae</taxon>
        <taxon>Streptophyta</taxon>
        <taxon>Embryophyta</taxon>
        <taxon>Bryophyta</taxon>
        <taxon>Bryophytina</taxon>
        <taxon>Bryopsida</taxon>
        <taxon>Funariidae</taxon>
        <taxon>Funariales</taxon>
        <taxon>Funariaceae</taxon>
        <taxon>Physcomitrium</taxon>
    </lineage>
</organism>
<dbReference type="EnsemblPlants" id="Pp3c6_1720V3.2">
    <property type="protein sequence ID" value="PAC:32975434.CDS.1"/>
    <property type="gene ID" value="Pp3c6_1720"/>
</dbReference>
<protein>
    <recommendedName>
        <fullName evidence="1">DUF7748 domain-containing protein</fullName>
    </recommendedName>
</protein>
<accession>A0A2K1KE13</accession>
<dbReference type="PaxDb" id="3218-PP1S77_78V6.1"/>
<reference evidence="2 4" key="2">
    <citation type="journal article" date="2018" name="Plant J.">
        <title>The Physcomitrella patens chromosome-scale assembly reveals moss genome structure and evolution.</title>
        <authorList>
            <person name="Lang D."/>
            <person name="Ullrich K.K."/>
            <person name="Murat F."/>
            <person name="Fuchs J."/>
            <person name="Jenkins J."/>
            <person name="Haas F.B."/>
            <person name="Piednoel M."/>
            <person name="Gundlach H."/>
            <person name="Van Bel M."/>
            <person name="Meyberg R."/>
            <person name="Vives C."/>
            <person name="Morata J."/>
            <person name="Symeonidi A."/>
            <person name="Hiss M."/>
            <person name="Muchero W."/>
            <person name="Kamisugi Y."/>
            <person name="Saleh O."/>
            <person name="Blanc G."/>
            <person name="Decker E.L."/>
            <person name="van Gessel N."/>
            <person name="Grimwood J."/>
            <person name="Hayes R.D."/>
            <person name="Graham S.W."/>
            <person name="Gunter L.E."/>
            <person name="McDaniel S.F."/>
            <person name="Hoernstein S.N.W."/>
            <person name="Larsson A."/>
            <person name="Li F.W."/>
            <person name="Perroud P.F."/>
            <person name="Phillips J."/>
            <person name="Ranjan P."/>
            <person name="Rokshar D.S."/>
            <person name="Rothfels C.J."/>
            <person name="Schneider L."/>
            <person name="Shu S."/>
            <person name="Stevenson D.W."/>
            <person name="Thummler F."/>
            <person name="Tillich M."/>
            <person name="Villarreal Aguilar J.C."/>
            <person name="Widiez T."/>
            <person name="Wong G.K."/>
            <person name="Wymore A."/>
            <person name="Zhang Y."/>
            <person name="Zimmer A.D."/>
            <person name="Quatrano R.S."/>
            <person name="Mayer K.F.X."/>
            <person name="Goodstein D."/>
            <person name="Casacuberta J.M."/>
            <person name="Vandepoele K."/>
            <person name="Reski R."/>
            <person name="Cuming A.C."/>
            <person name="Tuskan G.A."/>
            <person name="Maumus F."/>
            <person name="Salse J."/>
            <person name="Schmutz J."/>
            <person name="Rensing S.A."/>
        </authorList>
    </citation>
    <scope>NUCLEOTIDE SEQUENCE [LARGE SCALE GENOMIC DNA]</scope>
    <source>
        <strain evidence="3 4">cv. Gransden 2004</strain>
    </source>
</reference>
<evidence type="ECO:0000313" key="4">
    <source>
        <dbReference type="Proteomes" id="UP000006727"/>
    </source>
</evidence>
<dbReference type="EMBL" id="ABEU02000006">
    <property type="protein sequence ID" value="PNR52008.1"/>
    <property type="molecule type" value="Genomic_DNA"/>
</dbReference>
<evidence type="ECO:0000259" key="1">
    <source>
        <dbReference type="Pfam" id="PF24928"/>
    </source>
</evidence>
<dbReference type="InParanoid" id="A0A2K1KE13"/>
<dbReference type="InterPro" id="IPR056650">
    <property type="entry name" value="DUF7748"/>
</dbReference>
<dbReference type="Pfam" id="PF24928">
    <property type="entry name" value="DUF7748"/>
    <property type="match status" value="1"/>
</dbReference>
<name>A0A2K1KE13_PHYPA</name>
<reference evidence="3" key="3">
    <citation type="submission" date="2020-12" db="UniProtKB">
        <authorList>
            <consortium name="EnsemblPlants"/>
        </authorList>
    </citation>
    <scope>IDENTIFICATION</scope>
</reference>